<reference evidence="1" key="1">
    <citation type="submission" date="2022-10" db="EMBL/GenBank/DDBJ databases">
        <title>Genome Sequence of Xylaria curta.</title>
        <authorList>
            <person name="Buettner E."/>
        </authorList>
    </citation>
    <scope>NUCLEOTIDE SEQUENCE</scope>
    <source>
        <strain evidence="1">Babe10</strain>
    </source>
</reference>
<keyword evidence="2" id="KW-1185">Reference proteome</keyword>
<evidence type="ECO:0000313" key="2">
    <source>
        <dbReference type="Proteomes" id="UP001143856"/>
    </source>
</evidence>
<evidence type="ECO:0000313" key="1">
    <source>
        <dbReference type="EMBL" id="KAJ2972151.1"/>
    </source>
</evidence>
<comment type="caution">
    <text evidence="1">The sequence shown here is derived from an EMBL/GenBank/DDBJ whole genome shotgun (WGS) entry which is preliminary data.</text>
</comment>
<sequence>MEETQQRLSHFRLARRPVPSSQAQTGIVSVNATTVSATGLPSTFITSTTTSMSGQTLNNTGLSSALESGPGSISSAPFITGFATIQDDQNHQNGPTTDGPTANNYGRRDLKDDTPEVLPGEKPGLRNWQQFARQLVAGPDW</sequence>
<name>A0ACC1MZY3_9PEZI</name>
<dbReference type="EMBL" id="JAPDGR010003227">
    <property type="protein sequence ID" value="KAJ2972151.1"/>
    <property type="molecule type" value="Genomic_DNA"/>
</dbReference>
<protein>
    <submittedName>
        <fullName evidence="1">Uncharacterized protein</fullName>
    </submittedName>
</protein>
<dbReference type="Proteomes" id="UP001143856">
    <property type="component" value="Unassembled WGS sequence"/>
</dbReference>
<gene>
    <name evidence="1" type="ORF">NUW58_g9244</name>
</gene>
<proteinExistence type="predicted"/>
<organism evidence="1 2">
    <name type="scientific">Xylaria curta</name>
    <dbReference type="NCBI Taxonomy" id="42375"/>
    <lineage>
        <taxon>Eukaryota</taxon>
        <taxon>Fungi</taxon>
        <taxon>Dikarya</taxon>
        <taxon>Ascomycota</taxon>
        <taxon>Pezizomycotina</taxon>
        <taxon>Sordariomycetes</taxon>
        <taxon>Xylariomycetidae</taxon>
        <taxon>Xylariales</taxon>
        <taxon>Xylariaceae</taxon>
        <taxon>Xylaria</taxon>
    </lineage>
</organism>
<accession>A0ACC1MZY3</accession>